<dbReference type="GO" id="GO:0012505">
    <property type="term" value="C:endomembrane system"/>
    <property type="evidence" value="ECO:0007669"/>
    <property type="project" value="UniProtKB-SubCell"/>
</dbReference>
<evidence type="ECO:0000256" key="3">
    <source>
        <dbReference type="ARBA" id="ARBA00022692"/>
    </source>
</evidence>
<evidence type="ECO:0000256" key="8">
    <source>
        <dbReference type="RuleBase" id="RU003827"/>
    </source>
</evidence>
<sequence length="210" mass="24242">MKSFLILLGIALLCLFQFTQALSTFTIDLPAQEEACFLEDLASQEQLDLAFEVYDSDNLEIDFYINAPNGDIVYRLFKQPSMSYSFYATTEGVYQYCFSNKFNGDDKKLHFSVHGPNERTLILSKSADSEDAAGQMVDPIEKAIERLSSSLRFIRDEQAHMYVRDKVHNWTANSNNRRVSIWSISETVMLICVSAWQIYYLRSWFSVSRN</sequence>
<proteinExistence type="inferred from homology"/>
<dbReference type="SUPFAM" id="SSF101576">
    <property type="entry name" value="Supernatant protein factor (SPF), C-terminal domain"/>
    <property type="match status" value="1"/>
</dbReference>
<evidence type="ECO:0000256" key="6">
    <source>
        <dbReference type="ARBA" id="ARBA00023136"/>
    </source>
</evidence>
<feature type="domain" description="GOLD" evidence="11">
    <location>
        <begin position="34"/>
        <end position="115"/>
    </location>
</feature>
<keyword evidence="13" id="KW-1185">Reference proteome</keyword>
<dbReference type="InterPro" id="IPR036598">
    <property type="entry name" value="GOLD_dom_sf"/>
</dbReference>
<dbReference type="Pfam" id="PF01105">
    <property type="entry name" value="EMP24_GP25L"/>
    <property type="match status" value="1"/>
</dbReference>
<comment type="similarity">
    <text evidence="2 8">Belongs to the EMP24/GP25L family.</text>
</comment>
<dbReference type="InterPro" id="IPR009038">
    <property type="entry name" value="GOLD_dom"/>
</dbReference>
<comment type="caution">
    <text evidence="12">The sequence shown here is derived from an EMBL/GenBank/DDBJ whole genome shotgun (WGS) entry which is preliminary data.</text>
</comment>
<evidence type="ECO:0000256" key="2">
    <source>
        <dbReference type="ARBA" id="ARBA00007104"/>
    </source>
</evidence>
<feature type="chain" id="PRO_5013163856" description="GOLD domain-containing protein" evidence="10">
    <location>
        <begin position="22"/>
        <end position="210"/>
    </location>
</feature>
<comment type="subcellular location">
    <subcellularLocation>
        <location evidence="7">Endomembrane system</location>
        <topology evidence="7">Single-pass membrane protein</topology>
    </subcellularLocation>
    <subcellularLocation>
        <location evidence="1 8">Membrane</location>
        <topology evidence="1 8">Single-pass type I membrane protein</topology>
    </subcellularLocation>
</comment>
<keyword evidence="3 8" id="KW-0812">Transmembrane</keyword>
<evidence type="ECO:0000256" key="4">
    <source>
        <dbReference type="ARBA" id="ARBA00022729"/>
    </source>
</evidence>
<dbReference type="PANTHER" id="PTHR22811">
    <property type="entry name" value="TRANSMEMBRANE EMP24 DOMAIN-CONTAINING PROTEIN"/>
    <property type="match status" value="1"/>
</dbReference>
<dbReference type="EMBL" id="MCFH01000001">
    <property type="protein sequence ID" value="ORX60999.1"/>
    <property type="molecule type" value="Genomic_DNA"/>
</dbReference>
<organism evidence="12 13">
    <name type="scientific">Piromyces finnis</name>
    <dbReference type="NCBI Taxonomy" id="1754191"/>
    <lineage>
        <taxon>Eukaryota</taxon>
        <taxon>Fungi</taxon>
        <taxon>Fungi incertae sedis</taxon>
        <taxon>Chytridiomycota</taxon>
        <taxon>Chytridiomycota incertae sedis</taxon>
        <taxon>Neocallimastigomycetes</taxon>
        <taxon>Neocallimastigales</taxon>
        <taxon>Neocallimastigaceae</taxon>
        <taxon>Piromyces</taxon>
    </lineage>
</organism>
<evidence type="ECO:0000313" key="12">
    <source>
        <dbReference type="EMBL" id="ORX60999.1"/>
    </source>
</evidence>
<dbReference type="OrthoDB" id="62956at2759"/>
<keyword evidence="6 9" id="KW-0472">Membrane</keyword>
<protein>
    <recommendedName>
        <fullName evidence="11">GOLD domain-containing protein</fullName>
    </recommendedName>
</protein>
<feature type="signal peptide" evidence="10">
    <location>
        <begin position="1"/>
        <end position="21"/>
    </location>
</feature>
<keyword evidence="5 9" id="KW-1133">Transmembrane helix</keyword>
<dbReference type="AlphaFoldDB" id="A0A1Y1VNL2"/>
<accession>A0A1Y1VNL2</accession>
<reference evidence="12 13" key="1">
    <citation type="submission" date="2016-08" db="EMBL/GenBank/DDBJ databases">
        <title>Genomes of anaerobic fungi encode conserved fungal cellulosomes for biomass hydrolysis.</title>
        <authorList>
            <consortium name="DOE Joint Genome Institute"/>
            <person name="Haitjema C.H."/>
            <person name="Gilmore S.P."/>
            <person name="Henske J.K."/>
            <person name="Solomon K.V."/>
            <person name="De Groot R."/>
            <person name="Kuo A."/>
            <person name="Mondo S.J."/>
            <person name="Salamov A.A."/>
            <person name="Labutti K."/>
            <person name="Zhao Z."/>
            <person name="Chiniquy J."/>
            <person name="Barry K."/>
            <person name="Brewer H.M."/>
            <person name="Purvine S.O."/>
            <person name="Wright A.T."/>
            <person name="Boxma B."/>
            <person name="Van Alen T."/>
            <person name="Hackstein J.H."/>
            <person name="Baker S.E."/>
            <person name="Grigoriev I.V."/>
            <person name="O'Malley M.A."/>
        </authorList>
    </citation>
    <scope>NUCLEOTIDE SEQUENCE [LARGE SCALE GENOMIC DNA]</scope>
    <source>
        <strain evidence="13">finn</strain>
    </source>
</reference>
<dbReference type="PROSITE" id="PS50866">
    <property type="entry name" value="GOLD"/>
    <property type="match status" value="1"/>
</dbReference>
<dbReference type="GO" id="GO:0016020">
    <property type="term" value="C:membrane"/>
    <property type="evidence" value="ECO:0007669"/>
    <property type="project" value="UniProtKB-SubCell"/>
</dbReference>
<evidence type="ECO:0000313" key="13">
    <source>
        <dbReference type="Proteomes" id="UP000193719"/>
    </source>
</evidence>
<dbReference type="Proteomes" id="UP000193719">
    <property type="component" value="Unassembled WGS sequence"/>
</dbReference>
<evidence type="ECO:0000259" key="11">
    <source>
        <dbReference type="PROSITE" id="PS50866"/>
    </source>
</evidence>
<evidence type="ECO:0000256" key="5">
    <source>
        <dbReference type="ARBA" id="ARBA00022989"/>
    </source>
</evidence>
<evidence type="ECO:0000256" key="9">
    <source>
        <dbReference type="SAM" id="Phobius"/>
    </source>
</evidence>
<evidence type="ECO:0000256" key="1">
    <source>
        <dbReference type="ARBA" id="ARBA00004479"/>
    </source>
</evidence>
<reference evidence="12 13" key="2">
    <citation type="submission" date="2016-08" db="EMBL/GenBank/DDBJ databases">
        <title>Pervasive Adenine N6-methylation of Active Genes in Fungi.</title>
        <authorList>
            <consortium name="DOE Joint Genome Institute"/>
            <person name="Mondo S.J."/>
            <person name="Dannebaum R.O."/>
            <person name="Kuo R.C."/>
            <person name="Labutti K."/>
            <person name="Haridas S."/>
            <person name="Kuo A."/>
            <person name="Salamov A."/>
            <person name="Ahrendt S.R."/>
            <person name="Lipzen A."/>
            <person name="Sullivan W."/>
            <person name="Andreopoulos W.B."/>
            <person name="Clum A."/>
            <person name="Lindquist E."/>
            <person name="Daum C."/>
            <person name="Ramamoorthy G.K."/>
            <person name="Gryganskyi A."/>
            <person name="Culley D."/>
            <person name="Magnuson J.K."/>
            <person name="James T.Y."/>
            <person name="O'Malley M.A."/>
            <person name="Stajich J.E."/>
            <person name="Spatafora J.W."/>
            <person name="Visel A."/>
            <person name="Grigoriev I.V."/>
        </authorList>
    </citation>
    <scope>NUCLEOTIDE SEQUENCE [LARGE SCALE GENOMIC DNA]</scope>
    <source>
        <strain evidence="13">finn</strain>
    </source>
</reference>
<name>A0A1Y1VNL2_9FUNG</name>
<dbReference type="InterPro" id="IPR015720">
    <property type="entry name" value="Emp24-like"/>
</dbReference>
<dbReference type="STRING" id="1754191.A0A1Y1VNL2"/>
<feature type="transmembrane region" description="Helical" evidence="9">
    <location>
        <begin position="181"/>
        <end position="201"/>
    </location>
</feature>
<evidence type="ECO:0000256" key="10">
    <source>
        <dbReference type="SAM" id="SignalP"/>
    </source>
</evidence>
<keyword evidence="4 10" id="KW-0732">Signal</keyword>
<gene>
    <name evidence="12" type="ORF">BCR36DRAFT_407985</name>
</gene>
<evidence type="ECO:0000256" key="7">
    <source>
        <dbReference type="ARBA" id="ARBA00037847"/>
    </source>
</evidence>
<dbReference type="SMART" id="SM01190">
    <property type="entry name" value="EMP24_GP25L"/>
    <property type="match status" value="1"/>
</dbReference>